<evidence type="ECO:0000256" key="3">
    <source>
        <dbReference type="ARBA" id="ARBA00022525"/>
    </source>
</evidence>
<evidence type="ECO:0000256" key="4">
    <source>
        <dbReference type="ARBA" id="ARBA00022729"/>
    </source>
</evidence>
<gene>
    <name evidence="6" type="ORF">FB45DRAFT_988738</name>
</gene>
<accession>A0AAD7C4Q5</accession>
<dbReference type="Proteomes" id="UP001221142">
    <property type="component" value="Unassembled WGS sequence"/>
</dbReference>
<protein>
    <submittedName>
        <fullName evidence="6">Uncharacterized protein</fullName>
    </submittedName>
</protein>
<keyword evidence="5" id="KW-0325">Glycoprotein</keyword>
<dbReference type="GO" id="GO:0016671">
    <property type="term" value="F:oxidoreductase activity, acting on a sulfur group of donors, disulfide as acceptor"/>
    <property type="evidence" value="ECO:0007669"/>
    <property type="project" value="InterPro"/>
</dbReference>
<comment type="caution">
    <text evidence="6">The sequence shown here is derived from an EMBL/GenBank/DDBJ whole genome shotgun (WGS) entry which is preliminary data.</text>
</comment>
<name>A0AAD7C4Q5_9AGAR</name>
<keyword evidence="4" id="KW-0732">Signal</keyword>
<comment type="similarity">
    <text evidence="2">Belongs to the GILT family.</text>
</comment>
<evidence type="ECO:0000256" key="1">
    <source>
        <dbReference type="ARBA" id="ARBA00004613"/>
    </source>
</evidence>
<proteinExistence type="inferred from homology"/>
<organism evidence="6 7">
    <name type="scientific">Roridomyces roridus</name>
    <dbReference type="NCBI Taxonomy" id="1738132"/>
    <lineage>
        <taxon>Eukaryota</taxon>
        <taxon>Fungi</taxon>
        <taxon>Dikarya</taxon>
        <taxon>Basidiomycota</taxon>
        <taxon>Agaricomycotina</taxon>
        <taxon>Agaricomycetes</taxon>
        <taxon>Agaricomycetidae</taxon>
        <taxon>Agaricales</taxon>
        <taxon>Marasmiineae</taxon>
        <taxon>Mycenaceae</taxon>
        <taxon>Roridomyces</taxon>
    </lineage>
</organism>
<comment type="subcellular location">
    <subcellularLocation>
        <location evidence="1">Secreted</location>
    </subcellularLocation>
</comment>
<evidence type="ECO:0000313" key="7">
    <source>
        <dbReference type="Proteomes" id="UP001221142"/>
    </source>
</evidence>
<evidence type="ECO:0000256" key="2">
    <source>
        <dbReference type="ARBA" id="ARBA00005679"/>
    </source>
</evidence>
<dbReference type="Pfam" id="PF03227">
    <property type="entry name" value="GILT"/>
    <property type="match status" value="1"/>
</dbReference>
<evidence type="ECO:0000256" key="5">
    <source>
        <dbReference type="ARBA" id="ARBA00023180"/>
    </source>
</evidence>
<dbReference type="EMBL" id="JARKIF010000005">
    <property type="protein sequence ID" value="KAJ7638803.1"/>
    <property type="molecule type" value="Genomic_DNA"/>
</dbReference>
<dbReference type="PANTHER" id="PTHR13234:SF8">
    <property type="entry name" value="GAMMA-INTERFERON-INDUCIBLE LYSOSOMAL THIOL REDUCTASE"/>
    <property type="match status" value="1"/>
</dbReference>
<dbReference type="PANTHER" id="PTHR13234">
    <property type="entry name" value="GAMMA-INTERFERON INDUCIBLE LYSOSOMAL THIOL REDUCTASE GILT"/>
    <property type="match status" value="1"/>
</dbReference>
<keyword evidence="7" id="KW-1185">Reference proteome</keyword>
<evidence type="ECO:0000313" key="6">
    <source>
        <dbReference type="EMBL" id="KAJ7638803.1"/>
    </source>
</evidence>
<dbReference type="GO" id="GO:0005576">
    <property type="term" value="C:extracellular region"/>
    <property type="evidence" value="ECO:0007669"/>
    <property type="project" value="UniProtKB-SubCell"/>
</dbReference>
<dbReference type="AlphaFoldDB" id="A0AAD7C4Q5"/>
<sequence length="220" mass="24083">MLGRCRHLRRPSVRHELAAHPISPRDCGFCQPGRASARAKTPVQVELGVMSRCPDALVCESVFDQVLKEVGSKMNLSLIYVAKFNSSEPDFGITCMHGVGDYASAQYSTKWWDFVQCQNSHGRYAAGVPEVTLECAGKVGLDWEASSVGRCAGLDGKASEGVELLRKSVSLSKSLGIEKSCTVLINRKQVCVHDGGWDICDGDAIDFVKRINEEYERLNG</sequence>
<reference evidence="6" key="1">
    <citation type="submission" date="2023-03" db="EMBL/GenBank/DDBJ databases">
        <title>Massive genome expansion in bonnet fungi (Mycena s.s.) driven by repeated elements and novel gene families across ecological guilds.</title>
        <authorList>
            <consortium name="Lawrence Berkeley National Laboratory"/>
            <person name="Harder C.B."/>
            <person name="Miyauchi S."/>
            <person name="Viragh M."/>
            <person name="Kuo A."/>
            <person name="Thoen E."/>
            <person name="Andreopoulos B."/>
            <person name="Lu D."/>
            <person name="Skrede I."/>
            <person name="Drula E."/>
            <person name="Henrissat B."/>
            <person name="Morin E."/>
            <person name="Kohler A."/>
            <person name="Barry K."/>
            <person name="LaButti K."/>
            <person name="Morin E."/>
            <person name="Salamov A."/>
            <person name="Lipzen A."/>
            <person name="Mereny Z."/>
            <person name="Hegedus B."/>
            <person name="Baldrian P."/>
            <person name="Stursova M."/>
            <person name="Weitz H."/>
            <person name="Taylor A."/>
            <person name="Grigoriev I.V."/>
            <person name="Nagy L.G."/>
            <person name="Martin F."/>
            <person name="Kauserud H."/>
        </authorList>
    </citation>
    <scope>NUCLEOTIDE SEQUENCE</scope>
    <source>
        <strain evidence="6">9284</strain>
    </source>
</reference>
<keyword evidence="3" id="KW-0964">Secreted</keyword>
<dbReference type="InterPro" id="IPR004911">
    <property type="entry name" value="Interferon-induced_GILT"/>
</dbReference>